<dbReference type="Proteomes" id="UP000199482">
    <property type="component" value="Chromosome I"/>
</dbReference>
<keyword evidence="2" id="KW-0472">Membrane</keyword>
<reference evidence="5" key="2">
    <citation type="submission" date="2016-10" db="EMBL/GenBank/DDBJ databases">
        <authorList>
            <person name="Varghese N."/>
            <person name="Submissions S."/>
        </authorList>
    </citation>
    <scope>NUCLEOTIDE SEQUENCE [LARGE SCALE GENOMIC DNA]</scope>
    <source>
        <strain evidence="5">CPCC 202695</strain>
    </source>
</reference>
<dbReference type="EMBL" id="LT629755">
    <property type="protein sequence ID" value="SDS82282.1"/>
    <property type="molecule type" value="Genomic_DNA"/>
</dbReference>
<dbReference type="InterPro" id="IPR014509">
    <property type="entry name" value="YjdF-like"/>
</dbReference>
<keyword evidence="2" id="KW-1133">Transmembrane helix</keyword>
<feature type="region of interest" description="Disordered" evidence="1">
    <location>
        <begin position="199"/>
        <end position="226"/>
    </location>
</feature>
<sequence>MMHELLANLRRRPHGPAELVADGLRVVGLVCIVIAGIGWGPLGAVSLAFVSGAMLLPRALAVRPGFDIAYCVIALVSVWSSVTDLYVTVKWWDLPMHFLMTALAAAVCYIPLERFGVVAEASTLPRPLLSTSVVTTAIGLALATFWEMFEWFGKTFLDETIYVGYRDTIGDIVAGGLGSLLAGLIMPVLVAQPGRAAASADAGEGGAAGADRSTAASDGPPTRPVA</sequence>
<evidence type="ECO:0000313" key="4">
    <source>
        <dbReference type="EMBL" id="SDS82282.1"/>
    </source>
</evidence>
<dbReference type="Pfam" id="PF09997">
    <property type="entry name" value="DUF2238"/>
    <property type="match status" value="1"/>
</dbReference>
<dbReference type="EMBL" id="SODL02000001">
    <property type="protein sequence ID" value="MCP2365896.1"/>
    <property type="molecule type" value="Genomic_DNA"/>
</dbReference>
<keyword evidence="2" id="KW-0812">Transmembrane</keyword>
<dbReference type="Proteomes" id="UP000893823">
    <property type="component" value="Unassembled WGS sequence"/>
</dbReference>
<dbReference type="OrthoDB" id="3790530at2"/>
<feature type="transmembrane region" description="Helical" evidence="2">
    <location>
        <begin position="26"/>
        <end position="56"/>
    </location>
</feature>
<gene>
    <name evidence="3" type="ORF">BCL57_000038</name>
    <name evidence="4" type="ORF">SAMN04489721_1970</name>
</gene>
<evidence type="ECO:0000256" key="2">
    <source>
        <dbReference type="SAM" id="Phobius"/>
    </source>
</evidence>
<dbReference type="STRING" id="589382.SAMN04489721_1970"/>
<dbReference type="RefSeq" id="WP_092671611.1">
    <property type="nucleotide sequence ID" value="NZ_BMDN01000001.1"/>
</dbReference>
<feature type="transmembrane region" description="Helical" evidence="2">
    <location>
        <begin position="94"/>
        <end position="112"/>
    </location>
</feature>
<feature type="transmembrane region" description="Helical" evidence="2">
    <location>
        <begin position="169"/>
        <end position="190"/>
    </location>
</feature>
<evidence type="ECO:0000313" key="3">
    <source>
        <dbReference type="EMBL" id="MCP2365896.1"/>
    </source>
</evidence>
<reference evidence="4" key="1">
    <citation type="submission" date="2016-10" db="EMBL/GenBank/DDBJ databases">
        <authorList>
            <person name="de Groot N.N."/>
        </authorList>
    </citation>
    <scope>NUCLEOTIDE SEQUENCE [LARGE SCALE GENOMIC DNA]</scope>
    <source>
        <strain evidence="4">CPCC 202695</strain>
    </source>
</reference>
<evidence type="ECO:0000313" key="5">
    <source>
        <dbReference type="Proteomes" id="UP000199482"/>
    </source>
</evidence>
<evidence type="ECO:0000256" key="1">
    <source>
        <dbReference type="SAM" id="MobiDB-lite"/>
    </source>
</evidence>
<feature type="transmembrane region" description="Helical" evidence="2">
    <location>
        <begin position="124"/>
        <end position="149"/>
    </location>
</feature>
<dbReference type="AlphaFoldDB" id="A0A1H1VBY0"/>
<feature type="transmembrane region" description="Helical" evidence="2">
    <location>
        <begin position="68"/>
        <end position="88"/>
    </location>
</feature>
<organism evidence="4 5">
    <name type="scientific">Agromyces flavus</name>
    <dbReference type="NCBI Taxonomy" id="589382"/>
    <lineage>
        <taxon>Bacteria</taxon>
        <taxon>Bacillati</taxon>
        <taxon>Actinomycetota</taxon>
        <taxon>Actinomycetes</taxon>
        <taxon>Micrococcales</taxon>
        <taxon>Microbacteriaceae</taxon>
        <taxon>Agromyces</taxon>
    </lineage>
</organism>
<keyword evidence="6" id="KW-1185">Reference proteome</keyword>
<protein>
    <submittedName>
        <fullName evidence="4">Uncharacterized protein</fullName>
    </submittedName>
</protein>
<reference evidence="3" key="3">
    <citation type="submission" date="2022-06" db="EMBL/GenBank/DDBJ databases">
        <title>Genomic Encyclopedia of Type Strains, Phase III (KMG-III): the genomes of soil and plant-associated and newly described type strains.</title>
        <authorList>
            <person name="Whitman W."/>
        </authorList>
    </citation>
    <scope>NUCLEOTIDE SEQUENCE</scope>
    <source>
        <strain evidence="3">CPCC 202695</strain>
    </source>
</reference>
<proteinExistence type="predicted"/>
<accession>A0A1H1VBY0</accession>
<evidence type="ECO:0000313" key="6">
    <source>
        <dbReference type="Proteomes" id="UP000893823"/>
    </source>
</evidence>
<name>A0A1H1VBY0_9MICO</name>